<dbReference type="CDD" id="cd04514">
    <property type="entry name" value="Taspase1_like"/>
    <property type="match status" value="1"/>
</dbReference>
<evidence type="ECO:0000313" key="4">
    <source>
        <dbReference type="Proteomes" id="UP000398389"/>
    </source>
</evidence>
<gene>
    <name evidence="3" type="ORF">SAPINGB_P004598</name>
</gene>
<keyword evidence="4" id="KW-1185">Reference proteome</keyword>
<feature type="active site" description="Nucleophile" evidence="1">
    <location>
        <position position="181"/>
    </location>
</feature>
<dbReference type="InterPro" id="IPR037464">
    <property type="entry name" value="Taspase1"/>
</dbReference>
<organism evidence="3 4">
    <name type="scientific">Magnusiomyces paraingens</name>
    <dbReference type="NCBI Taxonomy" id="2606893"/>
    <lineage>
        <taxon>Eukaryota</taxon>
        <taxon>Fungi</taxon>
        <taxon>Dikarya</taxon>
        <taxon>Ascomycota</taxon>
        <taxon>Saccharomycotina</taxon>
        <taxon>Dipodascomycetes</taxon>
        <taxon>Dipodascales</taxon>
        <taxon>Dipodascaceae</taxon>
        <taxon>Magnusiomyces</taxon>
    </lineage>
</organism>
<dbReference type="EMBL" id="CABVLU010000003">
    <property type="protein sequence ID" value="VVT55441.1"/>
    <property type="molecule type" value="Genomic_DNA"/>
</dbReference>
<proteinExistence type="predicted"/>
<dbReference type="InterPro" id="IPR029055">
    <property type="entry name" value="Ntn_hydrolases_N"/>
</dbReference>
<name>A0A5E8BWF2_9ASCO</name>
<dbReference type="GeneID" id="43583413"/>
<dbReference type="Proteomes" id="UP000398389">
    <property type="component" value="Unassembled WGS sequence"/>
</dbReference>
<dbReference type="PANTHER" id="PTHR10188:SF8">
    <property type="entry name" value="THREONINE ASPARTASE 1"/>
    <property type="match status" value="1"/>
</dbReference>
<dbReference type="GO" id="GO:0004298">
    <property type="term" value="F:threonine-type endopeptidase activity"/>
    <property type="evidence" value="ECO:0007669"/>
    <property type="project" value="InterPro"/>
</dbReference>
<evidence type="ECO:0008006" key="5">
    <source>
        <dbReference type="Google" id="ProtNLM"/>
    </source>
</evidence>
<protein>
    <recommendedName>
        <fullName evidence="5">Asparaginase</fullName>
    </recommendedName>
</protein>
<dbReference type="Pfam" id="PF01112">
    <property type="entry name" value="Asparaginase_2"/>
    <property type="match status" value="1"/>
</dbReference>
<dbReference type="PANTHER" id="PTHR10188">
    <property type="entry name" value="L-ASPARAGINASE"/>
    <property type="match status" value="1"/>
</dbReference>
<feature type="site" description="Cleavage; by autolysis" evidence="2">
    <location>
        <begin position="180"/>
        <end position="181"/>
    </location>
</feature>
<dbReference type="SUPFAM" id="SSF56235">
    <property type="entry name" value="N-terminal nucleophile aminohydrolases (Ntn hydrolases)"/>
    <property type="match status" value="1"/>
</dbReference>
<dbReference type="InterPro" id="IPR000246">
    <property type="entry name" value="Peptidase_T2"/>
</dbReference>
<evidence type="ECO:0000256" key="2">
    <source>
        <dbReference type="PIRSR" id="PIRSR600246-3"/>
    </source>
</evidence>
<sequence>MQSPQHAVFIALHVGAGNHGSASEKHLKKLCKSVCSSGLAQLNTGANALDVAVRACSLLEDSPYTNAGFGAQLNEEGQVECDACIMDNRGKSAAVGAVRHARNAVEVCGEMLRDLIDPARIKDPLGRVRPALLVGAGADKYAAQHGCLLVTDEADLVTDRSLREYLELKRYLRKTEGVQDTVGVICGDVLGNVVTCASSGGIALKVAGRVGPAGIVGAGVYAGRGPGTVTAAACTSGTGEDIMTVQAARVVCDRLCTAGPDGVNAAWLEKNLIQPESAEAESFQRGPRLYFGVLTAFVSGPGAVEIGFAHTTEAMILGYAVAGGRGPVAEVSRNEKGSNNLVFGGYGYESGVTEE</sequence>
<dbReference type="GO" id="GO:0051604">
    <property type="term" value="P:protein maturation"/>
    <property type="evidence" value="ECO:0007669"/>
    <property type="project" value="TreeGrafter"/>
</dbReference>
<evidence type="ECO:0000313" key="3">
    <source>
        <dbReference type="EMBL" id="VVT55441.1"/>
    </source>
</evidence>
<dbReference type="Gene3D" id="3.60.20.30">
    <property type="entry name" value="(Glycosyl)asparaginase"/>
    <property type="match status" value="1"/>
</dbReference>
<dbReference type="OrthoDB" id="77601at2759"/>
<dbReference type="RefSeq" id="XP_031855204.1">
    <property type="nucleotide sequence ID" value="XM_031999313.1"/>
</dbReference>
<dbReference type="AlphaFoldDB" id="A0A5E8BWF2"/>
<evidence type="ECO:0000256" key="1">
    <source>
        <dbReference type="PIRSR" id="PIRSR600246-1"/>
    </source>
</evidence>
<accession>A0A5E8BWF2</accession>
<dbReference type="GO" id="GO:0005737">
    <property type="term" value="C:cytoplasm"/>
    <property type="evidence" value="ECO:0007669"/>
    <property type="project" value="TreeGrafter"/>
</dbReference>
<reference evidence="3 4" key="1">
    <citation type="submission" date="2019-09" db="EMBL/GenBank/DDBJ databases">
        <authorList>
            <person name="Brejova B."/>
        </authorList>
    </citation>
    <scope>NUCLEOTIDE SEQUENCE [LARGE SCALE GENOMIC DNA]</scope>
</reference>